<evidence type="ECO:0000313" key="2">
    <source>
        <dbReference type="Proteomes" id="UP000189632"/>
    </source>
</evidence>
<dbReference type="EMBL" id="CP015625">
    <property type="protein sequence ID" value="AQT48007.1"/>
    <property type="molecule type" value="Genomic_DNA"/>
</dbReference>
<evidence type="ECO:0000313" key="1">
    <source>
        <dbReference type="EMBL" id="AQT48007.1"/>
    </source>
</evidence>
<proteinExistence type="predicted"/>
<reference evidence="1 2" key="1">
    <citation type="submission" date="2016-11" db="EMBL/GenBank/DDBJ databases">
        <title>Comparative genomics of Bartonella apis.</title>
        <authorList>
            <person name="Engel P."/>
        </authorList>
    </citation>
    <scope>NUCLEOTIDE SEQUENCE [LARGE SCALE GENOMIC DNA]</scope>
    <source>
        <strain evidence="1 2">BBC0122</strain>
    </source>
</reference>
<keyword evidence="2" id="KW-1185">Reference proteome</keyword>
<name>A0A1U9MJ73_9HYPH</name>
<organism evidence="1 2">
    <name type="scientific">Bartonella choladocola</name>
    <dbReference type="NCBI Taxonomy" id="2750995"/>
    <lineage>
        <taxon>Bacteria</taxon>
        <taxon>Pseudomonadati</taxon>
        <taxon>Pseudomonadota</taxon>
        <taxon>Alphaproteobacteria</taxon>
        <taxon>Hyphomicrobiales</taxon>
        <taxon>Bartonellaceae</taxon>
        <taxon>Bartonella</taxon>
    </lineage>
</organism>
<accession>A0A1U9MJ73</accession>
<protein>
    <submittedName>
        <fullName evidence="1">Uncharacterized protein</fullName>
    </submittedName>
</protein>
<gene>
    <name evidence="1" type="ORF">BBC0122_019130</name>
</gene>
<dbReference type="Proteomes" id="UP000189632">
    <property type="component" value="Chromosome"/>
</dbReference>
<sequence>MEKNTQDELLAKKELEHKRKAREIASAKRQKMKSLGLKSINTWLGLEEIEFINKYRDRYALPTLSDALYEIVKQAAIDDTKHRVYLDDLSKK</sequence>
<dbReference type="RefSeq" id="WP_077993467.1">
    <property type="nucleotide sequence ID" value="NZ_CP015625.1"/>
</dbReference>
<dbReference type="KEGG" id="bapi:BBC0122_019130"/>
<dbReference type="AlphaFoldDB" id="A0A1U9MJ73"/>